<evidence type="ECO:0000313" key="3">
    <source>
        <dbReference type="EMBL" id="KGX85792.1"/>
    </source>
</evidence>
<dbReference type="AlphaFoldDB" id="A0A0A5HQ93"/>
<dbReference type="InterPro" id="IPR002104">
    <property type="entry name" value="Integrase_catalytic"/>
</dbReference>
<dbReference type="GO" id="GO:0015074">
    <property type="term" value="P:DNA integration"/>
    <property type="evidence" value="ECO:0007669"/>
    <property type="project" value="InterPro"/>
</dbReference>
<dbReference type="RefSeq" id="WP_036835078.1">
    <property type="nucleotide sequence ID" value="NZ_AVPG01000019.1"/>
</dbReference>
<dbReference type="PROSITE" id="PS51898">
    <property type="entry name" value="TYR_RECOMBINASE"/>
    <property type="match status" value="1"/>
</dbReference>
<comment type="caution">
    <text evidence="3">The sequence shown here is derived from an EMBL/GenBank/DDBJ whole genome shotgun (WGS) entry which is preliminary data.</text>
</comment>
<keyword evidence="1" id="KW-0233">DNA recombination</keyword>
<proteinExistence type="predicted"/>
<organism evidence="3 4">
    <name type="scientific">Pontibacillus litoralis JSM 072002</name>
    <dbReference type="NCBI Taxonomy" id="1385512"/>
    <lineage>
        <taxon>Bacteria</taxon>
        <taxon>Bacillati</taxon>
        <taxon>Bacillota</taxon>
        <taxon>Bacilli</taxon>
        <taxon>Bacillales</taxon>
        <taxon>Bacillaceae</taxon>
        <taxon>Pontibacillus</taxon>
    </lineage>
</organism>
<feature type="domain" description="Tyr recombinase" evidence="2">
    <location>
        <begin position="1"/>
        <end position="97"/>
    </location>
</feature>
<dbReference type="SUPFAM" id="SSF56349">
    <property type="entry name" value="DNA breaking-rejoining enzymes"/>
    <property type="match status" value="1"/>
</dbReference>
<dbReference type="GO" id="GO:0003677">
    <property type="term" value="F:DNA binding"/>
    <property type="evidence" value="ECO:0007669"/>
    <property type="project" value="InterPro"/>
</dbReference>
<dbReference type="InterPro" id="IPR013762">
    <property type="entry name" value="Integrase-like_cat_sf"/>
</dbReference>
<name>A0A0A5HQ93_9BACI</name>
<gene>
    <name evidence="3" type="ORF">N784_07980</name>
</gene>
<dbReference type="Gene3D" id="1.10.443.10">
    <property type="entry name" value="Intergrase catalytic core"/>
    <property type="match status" value="1"/>
</dbReference>
<evidence type="ECO:0000256" key="1">
    <source>
        <dbReference type="ARBA" id="ARBA00023172"/>
    </source>
</evidence>
<evidence type="ECO:0000259" key="2">
    <source>
        <dbReference type="PROSITE" id="PS51898"/>
    </source>
</evidence>
<reference evidence="3 4" key="1">
    <citation type="submission" date="2013-08" db="EMBL/GenBank/DDBJ databases">
        <authorList>
            <person name="Huang J."/>
            <person name="Wang G."/>
        </authorList>
    </citation>
    <scope>NUCLEOTIDE SEQUENCE [LARGE SCALE GENOMIC DNA]</scope>
    <source>
        <strain evidence="3 4">JSM 072002</strain>
    </source>
</reference>
<dbReference type="STRING" id="1385512.N784_07980"/>
<sequence>MPGALKKESAKVYHGFDEDYFVFGGPAPYHYSHYHKHFKRVFPDLRIHDLRHSFAAHHINHGTDLYLLQQLMWHGTLKETADTYGHLYTERKHTAMSVFD</sequence>
<protein>
    <recommendedName>
        <fullName evidence="2">Tyr recombinase domain-containing protein</fullName>
    </recommendedName>
</protein>
<dbReference type="InterPro" id="IPR011010">
    <property type="entry name" value="DNA_brk_join_enz"/>
</dbReference>
<keyword evidence="4" id="KW-1185">Reference proteome</keyword>
<accession>A0A0A5HQ93</accession>
<dbReference type="GO" id="GO:0006310">
    <property type="term" value="P:DNA recombination"/>
    <property type="evidence" value="ECO:0007669"/>
    <property type="project" value="UniProtKB-KW"/>
</dbReference>
<dbReference type="Proteomes" id="UP000030401">
    <property type="component" value="Unassembled WGS sequence"/>
</dbReference>
<dbReference type="EMBL" id="AVPG01000019">
    <property type="protein sequence ID" value="KGX85792.1"/>
    <property type="molecule type" value="Genomic_DNA"/>
</dbReference>
<evidence type="ECO:0000313" key="4">
    <source>
        <dbReference type="Proteomes" id="UP000030401"/>
    </source>
</evidence>
<dbReference type="Pfam" id="PF00589">
    <property type="entry name" value="Phage_integrase"/>
    <property type="match status" value="1"/>
</dbReference>
<dbReference type="OrthoDB" id="9803188at2"/>